<sequence>MVVSDLWFLAEEASQRAEQARQRLRERYSGYLDDRCDRRVSRRRFRTLARRVKRTGAPYGAQTIVSRGGGDGDENGADEVLLVRHEGADLWVLPGGEVRRGETYRETAVRELREEAGIGADYRGLAVVERVDIRCSECETWGVLPVFAATAEGATPRARDPDGEISAARWFPFEDLPADTRDRSDLLAWRDRTAP</sequence>
<evidence type="ECO:0000259" key="3">
    <source>
        <dbReference type="PROSITE" id="PS51462"/>
    </source>
</evidence>
<dbReference type="InterPro" id="IPR000086">
    <property type="entry name" value="NUDIX_hydrolase_dom"/>
</dbReference>
<dbReference type="InterPro" id="IPR020084">
    <property type="entry name" value="NUDIX_hydrolase_CS"/>
</dbReference>
<accession>A0ABU2FWY7</accession>
<dbReference type="PRINTS" id="PR00502">
    <property type="entry name" value="NUDIXFAMILY"/>
</dbReference>
<keyword evidence="5" id="KW-1185">Reference proteome</keyword>
<dbReference type="Pfam" id="PF00293">
    <property type="entry name" value="NUDIX"/>
    <property type="match status" value="1"/>
</dbReference>
<dbReference type="InterPro" id="IPR020476">
    <property type="entry name" value="Nudix_hydrolase"/>
</dbReference>
<evidence type="ECO:0000313" key="4">
    <source>
        <dbReference type="EMBL" id="MDS0293051.1"/>
    </source>
</evidence>
<dbReference type="PANTHER" id="PTHR43046">
    <property type="entry name" value="GDP-MANNOSE MANNOSYL HYDROLASE"/>
    <property type="match status" value="1"/>
</dbReference>
<dbReference type="SUPFAM" id="SSF55811">
    <property type="entry name" value="Nudix"/>
    <property type="match status" value="1"/>
</dbReference>
<reference evidence="4 5" key="1">
    <citation type="submission" date="2022-06" db="EMBL/GenBank/DDBJ databases">
        <title>Halogeometricum sp. a new haloarchaeum isolate from saline soil.</title>
        <authorList>
            <person name="Strakova D."/>
            <person name="Galisteo C."/>
            <person name="Sanchez-Porro C."/>
            <person name="Ventosa A."/>
        </authorList>
    </citation>
    <scope>NUCLEOTIDE SEQUENCE [LARGE SCALE GENOMIC DNA]</scope>
    <source>
        <strain evidence="5">S3BR25-2</strain>
    </source>
</reference>
<proteinExistence type="predicted"/>
<keyword evidence="2" id="KW-0378">Hydrolase</keyword>
<dbReference type="PROSITE" id="PS51462">
    <property type="entry name" value="NUDIX"/>
    <property type="match status" value="1"/>
</dbReference>
<comment type="cofactor">
    <cofactor evidence="1">
        <name>Mg(2+)</name>
        <dbReference type="ChEBI" id="CHEBI:18420"/>
    </cofactor>
</comment>
<dbReference type="InterPro" id="IPR015797">
    <property type="entry name" value="NUDIX_hydrolase-like_dom_sf"/>
</dbReference>
<evidence type="ECO:0000256" key="2">
    <source>
        <dbReference type="ARBA" id="ARBA00022801"/>
    </source>
</evidence>
<comment type="caution">
    <text evidence="4">The sequence shown here is derived from an EMBL/GenBank/DDBJ whole genome shotgun (WGS) entry which is preliminary data.</text>
</comment>
<dbReference type="RefSeq" id="WP_310926883.1">
    <property type="nucleotide sequence ID" value="NZ_JAMQOQ010000001.1"/>
</dbReference>
<dbReference type="Gene3D" id="3.90.79.10">
    <property type="entry name" value="Nucleoside Triphosphate Pyrophosphohydrolase"/>
    <property type="match status" value="1"/>
</dbReference>
<gene>
    <name evidence="4" type="ORF">NDI79_02560</name>
</gene>
<organism evidence="4 5">
    <name type="scientific">Halogeometricum luteum</name>
    <dbReference type="NCBI Taxonomy" id="2950537"/>
    <lineage>
        <taxon>Archaea</taxon>
        <taxon>Methanobacteriati</taxon>
        <taxon>Methanobacteriota</taxon>
        <taxon>Stenosarchaea group</taxon>
        <taxon>Halobacteria</taxon>
        <taxon>Halobacteriales</taxon>
        <taxon>Haloferacaceae</taxon>
        <taxon>Halogeometricum</taxon>
    </lineage>
</organism>
<protein>
    <submittedName>
        <fullName evidence="4">NUDIX domain-containing protein</fullName>
    </submittedName>
</protein>
<name>A0ABU2FWY7_9EURY</name>
<dbReference type="EMBL" id="JAMQOQ010000001">
    <property type="protein sequence ID" value="MDS0293051.1"/>
    <property type="molecule type" value="Genomic_DNA"/>
</dbReference>
<evidence type="ECO:0000256" key="1">
    <source>
        <dbReference type="ARBA" id="ARBA00001946"/>
    </source>
</evidence>
<dbReference type="Proteomes" id="UP001254813">
    <property type="component" value="Unassembled WGS sequence"/>
</dbReference>
<feature type="domain" description="Nudix hydrolase" evidence="3">
    <location>
        <begin position="56"/>
        <end position="193"/>
    </location>
</feature>
<dbReference type="PROSITE" id="PS00893">
    <property type="entry name" value="NUDIX_BOX"/>
    <property type="match status" value="1"/>
</dbReference>
<dbReference type="PANTHER" id="PTHR43046:SF16">
    <property type="entry name" value="ADP-RIBOSE PYROPHOSPHATASE YJHB-RELATED"/>
    <property type="match status" value="1"/>
</dbReference>
<dbReference type="CDD" id="cd02883">
    <property type="entry name" value="NUDIX_Hydrolase"/>
    <property type="match status" value="1"/>
</dbReference>
<evidence type="ECO:0000313" key="5">
    <source>
        <dbReference type="Proteomes" id="UP001254813"/>
    </source>
</evidence>